<evidence type="ECO:0000256" key="3">
    <source>
        <dbReference type="ARBA" id="ARBA00022723"/>
    </source>
</evidence>
<feature type="binding site" evidence="8">
    <location>
        <position position="389"/>
    </location>
    <ligand>
        <name>Zn(2+)</name>
        <dbReference type="ChEBI" id="CHEBI:29105"/>
        <label>1</label>
    </ligand>
</feature>
<protein>
    <recommendedName>
        <fullName evidence="8">Probable replication restart protein PriA</fullName>
    </recommendedName>
    <alternativeName>
        <fullName evidence="8">Putative ATP-dependent DNA helicase PriA</fullName>
    </alternativeName>
</protein>
<keyword evidence="6 8" id="KW-0067">ATP-binding</keyword>
<name>A0ABT1GY19_9NOCA</name>
<dbReference type="InterPro" id="IPR041222">
    <property type="entry name" value="PriA_3primeBD"/>
</dbReference>
<reference evidence="11 12" key="1">
    <citation type="submission" date="2022-06" db="EMBL/GenBank/DDBJ databases">
        <title>Genomic Encyclopedia of Archaeal and Bacterial Type Strains, Phase II (KMG-II): from individual species to whole genera.</title>
        <authorList>
            <person name="Goeker M."/>
        </authorList>
    </citation>
    <scope>NUCLEOTIDE SEQUENCE [LARGE SCALE GENOMIC DNA]</scope>
    <source>
        <strain evidence="11 12">DSM 45037</strain>
    </source>
</reference>
<feature type="binding site" evidence="8">
    <location>
        <position position="398"/>
    </location>
    <ligand>
        <name>Zn(2+)</name>
        <dbReference type="ChEBI" id="CHEBI:29105"/>
        <label>2</label>
    </ligand>
</feature>
<keyword evidence="11" id="KW-0347">Helicase</keyword>
<feature type="binding site" evidence="8">
    <location>
        <position position="433"/>
    </location>
    <ligand>
        <name>Zn(2+)</name>
        <dbReference type="ChEBI" id="CHEBI:29105"/>
        <label>1</label>
    </ligand>
</feature>
<gene>
    <name evidence="8" type="primary">priA</name>
    <name evidence="11" type="ORF">LX12_000347</name>
</gene>
<feature type="domain" description="Primosomal protein N' 3' DNA-binding" evidence="10">
    <location>
        <begin position="21"/>
        <end position="117"/>
    </location>
</feature>
<evidence type="ECO:0000256" key="7">
    <source>
        <dbReference type="ARBA" id="ARBA00023125"/>
    </source>
</evidence>
<comment type="caution">
    <text evidence="8">As this protein does not have any detectable helicase domains, it probably does not have helicase activity.</text>
</comment>
<comment type="function">
    <text evidence="8">Initiates the restart of stalled replication forks, which reloads the replicative helicase on sites other than the origin of replication. Recognizes and binds to abandoned replication forks and remodels them to uncover a helicase loading site. Promotes assembly of the primosome at these replication forks.</text>
</comment>
<evidence type="ECO:0000256" key="1">
    <source>
        <dbReference type="ARBA" id="ARBA00022515"/>
    </source>
</evidence>
<evidence type="ECO:0000259" key="10">
    <source>
        <dbReference type="Pfam" id="PF17764"/>
    </source>
</evidence>
<dbReference type="EMBL" id="JAMTCG010000001">
    <property type="protein sequence ID" value="MCP2159183.1"/>
    <property type="molecule type" value="Genomic_DNA"/>
</dbReference>
<comment type="subunit">
    <text evidence="8">Component of the replication restart primosome.</text>
</comment>
<dbReference type="PANTHER" id="PTHR30580:SF0">
    <property type="entry name" value="PRIMOSOMAL PROTEIN N"/>
    <property type="match status" value="1"/>
</dbReference>
<dbReference type="RefSeq" id="WP_253652775.1">
    <property type="nucleotide sequence ID" value="NZ_BAAAOE010000004.1"/>
</dbReference>
<evidence type="ECO:0000313" key="11">
    <source>
        <dbReference type="EMBL" id="MCP2159183.1"/>
    </source>
</evidence>
<dbReference type="SUPFAM" id="SSF52540">
    <property type="entry name" value="P-loop containing nucleoside triphosphate hydrolases"/>
    <property type="match status" value="1"/>
</dbReference>
<keyword evidence="12" id="KW-1185">Reference proteome</keyword>
<dbReference type="GO" id="GO:0004386">
    <property type="term" value="F:helicase activity"/>
    <property type="evidence" value="ECO:0007669"/>
    <property type="project" value="UniProtKB-KW"/>
</dbReference>
<organism evidence="11 12">
    <name type="scientific">Williamsia serinedens</name>
    <dbReference type="NCBI Taxonomy" id="391736"/>
    <lineage>
        <taxon>Bacteria</taxon>
        <taxon>Bacillati</taxon>
        <taxon>Actinomycetota</taxon>
        <taxon>Actinomycetes</taxon>
        <taxon>Mycobacteriales</taxon>
        <taxon>Nocardiaceae</taxon>
        <taxon>Williamsia</taxon>
    </lineage>
</organism>
<keyword evidence="11" id="KW-0378">Hydrolase</keyword>
<evidence type="ECO:0000256" key="4">
    <source>
        <dbReference type="ARBA" id="ARBA00022741"/>
    </source>
</evidence>
<comment type="similarity">
    <text evidence="8">Belongs to the helicase family. PriA subfamily.</text>
</comment>
<keyword evidence="2 8" id="KW-0235">DNA replication</keyword>
<dbReference type="PANTHER" id="PTHR30580">
    <property type="entry name" value="PRIMOSOMAL PROTEIN N"/>
    <property type="match status" value="1"/>
</dbReference>
<keyword evidence="3 8" id="KW-0479">Metal-binding</keyword>
<feature type="region of interest" description="Disordered" evidence="9">
    <location>
        <begin position="605"/>
        <end position="627"/>
    </location>
</feature>
<evidence type="ECO:0000256" key="5">
    <source>
        <dbReference type="ARBA" id="ARBA00022833"/>
    </source>
</evidence>
<feature type="binding site" evidence="8">
    <location>
        <position position="422"/>
    </location>
    <ligand>
        <name>Zn(2+)</name>
        <dbReference type="ChEBI" id="CHEBI:29105"/>
        <label>2</label>
    </ligand>
</feature>
<evidence type="ECO:0000256" key="6">
    <source>
        <dbReference type="ARBA" id="ARBA00022840"/>
    </source>
</evidence>
<keyword evidence="4 8" id="KW-0547">Nucleotide-binding</keyword>
<proteinExistence type="inferred from homology"/>
<feature type="binding site" evidence="8">
    <location>
        <position position="425"/>
    </location>
    <ligand>
        <name>Zn(2+)</name>
        <dbReference type="ChEBI" id="CHEBI:29105"/>
        <label>2</label>
    </ligand>
</feature>
<keyword evidence="1 8" id="KW-0639">Primosome</keyword>
<dbReference type="Pfam" id="PF17764">
    <property type="entry name" value="PriA_3primeBD"/>
    <property type="match status" value="1"/>
</dbReference>
<comment type="cofactor">
    <cofactor evidence="8">
        <name>Zn(2+)</name>
        <dbReference type="ChEBI" id="CHEBI:29105"/>
    </cofactor>
    <text evidence="8">Binds 2 zinc ions per subunit.</text>
</comment>
<comment type="caution">
    <text evidence="11">The sequence shown here is derived from an EMBL/GenBank/DDBJ whole genome shotgun (WGS) entry which is preliminary data.</text>
</comment>
<dbReference type="InterPro" id="IPR027417">
    <property type="entry name" value="P-loop_NTPase"/>
</dbReference>
<evidence type="ECO:0000256" key="8">
    <source>
        <dbReference type="HAMAP-Rule" id="MF_00983"/>
    </source>
</evidence>
<dbReference type="Proteomes" id="UP001205740">
    <property type="component" value="Unassembled WGS sequence"/>
</dbReference>
<feature type="binding site" evidence="8">
    <location>
        <position position="392"/>
    </location>
    <ligand>
        <name>Zn(2+)</name>
        <dbReference type="ChEBI" id="CHEBI:29105"/>
        <label>1</label>
    </ligand>
</feature>
<evidence type="ECO:0000256" key="2">
    <source>
        <dbReference type="ARBA" id="ARBA00022705"/>
    </source>
</evidence>
<dbReference type="InterPro" id="IPR042115">
    <property type="entry name" value="PriA_3primeBD_sf"/>
</dbReference>
<accession>A0ABT1GY19</accession>
<keyword evidence="5 8" id="KW-0862">Zinc</keyword>
<dbReference type="Gene3D" id="3.40.50.300">
    <property type="entry name" value="P-loop containing nucleotide triphosphate hydrolases"/>
    <property type="match status" value="1"/>
</dbReference>
<dbReference type="HAMAP" id="MF_00983">
    <property type="entry name" value="PriA"/>
    <property type="match status" value="1"/>
</dbReference>
<feature type="binding site" evidence="8">
    <location>
        <position position="436"/>
    </location>
    <ligand>
        <name>Zn(2+)</name>
        <dbReference type="ChEBI" id="CHEBI:29105"/>
        <label>1</label>
    </ligand>
</feature>
<sequence length="675" mass="71287">MSPRAATTAPAAHLPVASVLVMLGLSHLDRLFDYEVGADQDTDAVPGARVRVRFAGRLVDGFVVERMAGTDHPGKLGRLDRVVSPEPVLTPEVAALCRAVADRYAGTLTDVVRLAIPPRHARTEAALPVQAPEHPPLPEPDDTAWAAYRAGPALLTALADGGAPRAAWQSLPGEDWPARIADLALATVTGGRGVVVVVPDQRDLDRVDAACRDLLGDRVVALSAGLGPTARYRRWLQALRGHAAVVVGTRSAAFAPVRDLGLMVVWDDGDDSLTEPRAPYPHPREVAVLRTAAASAALVVGGIARTAETQVLVTSGWMHDVVADRAVVRDRAPRIRAISDDDRTVARDPLARVARLPAIAFDAARAALAADAPVLVSVPRRGYHPSLACARCRTPARCRRCHGPLRADSADATTTPSPTLTCNWCGRREAFRCVECGDTRLRATSTGARRTAEELGKAFPGVPVLTSGGDTIADRVDPGARLVVATPGSEPVVDGGYGAAILLDTWAQLDRADLRAGEQTFRRWTSVLAGLRAARDGGTAVVVADAGLPVVQAAIRWDPVGFAAQELAQRAELGLPPAVTMVSVDGTDRSVAAFVDAVDLPTDAETLGPVDLPSDARPPAGWDGETEGPLTRVLLRIPRSHGRDLVRALKVAQVHRSAQHDTGPLRIQVDPPTIG</sequence>
<evidence type="ECO:0000313" key="12">
    <source>
        <dbReference type="Proteomes" id="UP001205740"/>
    </source>
</evidence>
<keyword evidence="7 8" id="KW-0238">DNA-binding</keyword>
<feature type="binding site" evidence="8">
    <location>
        <position position="401"/>
    </location>
    <ligand>
        <name>Zn(2+)</name>
        <dbReference type="ChEBI" id="CHEBI:29105"/>
        <label>2</label>
    </ligand>
</feature>
<dbReference type="Gene3D" id="3.40.1440.60">
    <property type="entry name" value="PriA, 3(prime) DNA-binding domain"/>
    <property type="match status" value="1"/>
</dbReference>
<dbReference type="InterPro" id="IPR005259">
    <property type="entry name" value="PriA"/>
</dbReference>
<evidence type="ECO:0000256" key="9">
    <source>
        <dbReference type="SAM" id="MobiDB-lite"/>
    </source>
</evidence>